<dbReference type="GO" id="GO:0004497">
    <property type="term" value="F:monooxygenase activity"/>
    <property type="evidence" value="ECO:0007669"/>
    <property type="project" value="UniProtKB-KW"/>
</dbReference>
<evidence type="ECO:0000313" key="9">
    <source>
        <dbReference type="EMBL" id="KAH7515650.1"/>
    </source>
</evidence>
<evidence type="ECO:0000256" key="8">
    <source>
        <dbReference type="SAM" id="SignalP"/>
    </source>
</evidence>
<evidence type="ECO:0000313" key="10">
    <source>
        <dbReference type="Proteomes" id="UP000813462"/>
    </source>
</evidence>
<evidence type="ECO:0000256" key="2">
    <source>
        <dbReference type="ARBA" id="ARBA00010617"/>
    </source>
</evidence>
<comment type="caution">
    <text evidence="9">The sequence shown here is derived from an EMBL/GenBank/DDBJ whole genome shotgun (WGS) entry which is preliminary data.</text>
</comment>
<keyword evidence="7" id="KW-0408">Iron</keyword>
<dbReference type="EMBL" id="JAEACU010000010">
    <property type="protein sequence ID" value="KAH7515650.1"/>
    <property type="molecule type" value="Genomic_DNA"/>
</dbReference>
<proteinExistence type="inferred from homology"/>
<dbReference type="GO" id="GO:0016020">
    <property type="term" value="C:membrane"/>
    <property type="evidence" value="ECO:0007669"/>
    <property type="project" value="UniProtKB-SubCell"/>
</dbReference>
<protein>
    <submittedName>
        <fullName evidence="9">Uncharacterized protein</fullName>
    </submittedName>
</protein>
<feature type="signal peptide" evidence="8">
    <location>
        <begin position="1"/>
        <end position="19"/>
    </location>
</feature>
<dbReference type="InterPro" id="IPR036396">
    <property type="entry name" value="Cyt_P450_sf"/>
</dbReference>
<evidence type="ECO:0000256" key="3">
    <source>
        <dbReference type="ARBA" id="ARBA00022692"/>
    </source>
</evidence>
<dbReference type="PANTHER" id="PTHR47956:SF17">
    <property type="entry name" value="CYTOCHROME P450 71B36-LIKE"/>
    <property type="match status" value="1"/>
</dbReference>
<feature type="chain" id="PRO_5037478883" evidence="8">
    <location>
        <begin position="20"/>
        <end position="180"/>
    </location>
</feature>
<comment type="subcellular location">
    <subcellularLocation>
        <location evidence="1">Membrane</location>
        <topology evidence="1">Single-pass membrane protein</topology>
    </subcellularLocation>
</comment>
<reference evidence="9" key="1">
    <citation type="journal article" date="2021" name="Front. Plant Sci.">
        <title>Chromosome-Scale Genome Assembly for Chinese Sour Jujube and Insights Into Its Genome Evolution and Domestication Signature.</title>
        <authorList>
            <person name="Shen L.-Y."/>
            <person name="Luo H."/>
            <person name="Wang X.-L."/>
            <person name="Wang X.-M."/>
            <person name="Qiu X.-J."/>
            <person name="Liu H."/>
            <person name="Zhou S.-S."/>
            <person name="Jia K.-H."/>
            <person name="Nie S."/>
            <person name="Bao Y.-T."/>
            <person name="Zhang R.-G."/>
            <person name="Yun Q.-Z."/>
            <person name="Chai Y.-H."/>
            <person name="Lu J.-Y."/>
            <person name="Li Y."/>
            <person name="Zhao S.-W."/>
            <person name="Mao J.-F."/>
            <person name="Jia S.-G."/>
            <person name="Mao Y.-M."/>
        </authorList>
    </citation>
    <scope>NUCLEOTIDE SEQUENCE</scope>
    <source>
        <strain evidence="9">AT0</strain>
        <tissue evidence="9">Leaf</tissue>
    </source>
</reference>
<keyword evidence="7" id="KW-0349">Heme</keyword>
<name>A0A978ULE8_ZIZJJ</name>
<evidence type="ECO:0000256" key="7">
    <source>
        <dbReference type="RuleBase" id="RU000461"/>
    </source>
</evidence>
<keyword evidence="3" id="KW-0812">Transmembrane</keyword>
<keyword evidence="7" id="KW-0479">Metal-binding</keyword>
<organism evidence="9 10">
    <name type="scientific">Ziziphus jujuba var. spinosa</name>
    <dbReference type="NCBI Taxonomy" id="714518"/>
    <lineage>
        <taxon>Eukaryota</taxon>
        <taxon>Viridiplantae</taxon>
        <taxon>Streptophyta</taxon>
        <taxon>Embryophyta</taxon>
        <taxon>Tracheophyta</taxon>
        <taxon>Spermatophyta</taxon>
        <taxon>Magnoliopsida</taxon>
        <taxon>eudicotyledons</taxon>
        <taxon>Gunneridae</taxon>
        <taxon>Pentapetalae</taxon>
        <taxon>rosids</taxon>
        <taxon>fabids</taxon>
        <taxon>Rosales</taxon>
        <taxon>Rhamnaceae</taxon>
        <taxon>Paliureae</taxon>
        <taxon>Ziziphus</taxon>
    </lineage>
</organism>
<keyword evidence="5 7" id="KW-0560">Oxidoreductase</keyword>
<evidence type="ECO:0000256" key="1">
    <source>
        <dbReference type="ARBA" id="ARBA00004167"/>
    </source>
</evidence>
<dbReference type="GO" id="GO:0020037">
    <property type="term" value="F:heme binding"/>
    <property type="evidence" value="ECO:0007669"/>
    <property type="project" value="InterPro"/>
</dbReference>
<comment type="similarity">
    <text evidence="2 7">Belongs to the cytochrome P450 family.</text>
</comment>
<evidence type="ECO:0000256" key="6">
    <source>
        <dbReference type="ARBA" id="ARBA00023136"/>
    </source>
</evidence>
<dbReference type="PANTHER" id="PTHR47956">
    <property type="entry name" value="CYTOCHROME P450 71B11-RELATED"/>
    <property type="match status" value="1"/>
</dbReference>
<dbReference type="InterPro" id="IPR017972">
    <property type="entry name" value="Cyt_P450_CS"/>
</dbReference>
<dbReference type="Proteomes" id="UP000813462">
    <property type="component" value="Unassembled WGS sequence"/>
</dbReference>
<keyword evidence="6" id="KW-0472">Membrane</keyword>
<dbReference type="GO" id="GO:0016705">
    <property type="term" value="F:oxidoreductase activity, acting on paired donors, with incorporation or reduction of molecular oxygen"/>
    <property type="evidence" value="ECO:0007669"/>
    <property type="project" value="InterPro"/>
</dbReference>
<dbReference type="AlphaFoldDB" id="A0A978ULE8"/>
<dbReference type="PROSITE" id="PS00086">
    <property type="entry name" value="CYTOCHROME_P450"/>
    <property type="match status" value="1"/>
</dbReference>
<dbReference type="SUPFAM" id="SSF48264">
    <property type="entry name" value="Cytochrome P450"/>
    <property type="match status" value="1"/>
</dbReference>
<dbReference type="Gene3D" id="1.10.630.10">
    <property type="entry name" value="Cytochrome P450"/>
    <property type="match status" value="2"/>
</dbReference>
<dbReference type="InterPro" id="IPR050193">
    <property type="entry name" value="Cytochrome_P450_71"/>
</dbReference>
<dbReference type="GO" id="GO:0005506">
    <property type="term" value="F:iron ion binding"/>
    <property type="evidence" value="ECO:0007669"/>
    <property type="project" value="InterPro"/>
</dbReference>
<dbReference type="Pfam" id="PF00067">
    <property type="entry name" value="p450"/>
    <property type="match status" value="1"/>
</dbReference>
<evidence type="ECO:0000256" key="4">
    <source>
        <dbReference type="ARBA" id="ARBA00022989"/>
    </source>
</evidence>
<evidence type="ECO:0000256" key="5">
    <source>
        <dbReference type="ARBA" id="ARBA00023002"/>
    </source>
</evidence>
<keyword evidence="7" id="KW-0503">Monooxygenase</keyword>
<keyword evidence="8" id="KW-0732">Signal</keyword>
<gene>
    <name evidence="9" type="ORF">FEM48_Zijuj10G0049000</name>
</gene>
<dbReference type="InterPro" id="IPR001128">
    <property type="entry name" value="Cyt_P450"/>
</dbReference>
<keyword evidence="4" id="KW-1133">Transmembrane helix</keyword>
<sequence length="180" mass="20596">MKLFMMLKAMLASFPTTQFIPYVGWFIDRLSGLHQRFERTFKKLDQFFQHLIDNHIISGRTQQDHEDIINVLLKLMKENTGFAAAKISHENIKAVLLGQHFEFLPFGSGQRVCPGITMATTIVELGLANLLYWFDRKLPDGMKEGDIKMEEEAAMSLTISKKIAFSLVPIKYSTIQQNIA</sequence>
<accession>A0A978ULE8</accession>